<dbReference type="Pfam" id="PF00381">
    <property type="entry name" value="PTS-HPr"/>
    <property type="match status" value="1"/>
</dbReference>
<evidence type="ECO:0000256" key="2">
    <source>
        <dbReference type="ARBA" id="ARBA00022490"/>
    </source>
</evidence>
<dbReference type="GO" id="GO:0005737">
    <property type="term" value="C:cytoplasm"/>
    <property type="evidence" value="ECO:0007669"/>
    <property type="project" value="UniProtKB-SubCell"/>
</dbReference>
<dbReference type="NCBIfam" id="TIGR01003">
    <property type="entry name" value="PTS_HPr_family"/>
    <property type="match status" value="1"/>
</dbReference>
<dbReference type="InterPro" id="IPR001020">
    <property type="entry name" value="PTS_HPr_His_P_site"/>
</dbReference>
<dbReference type="InterPro" id="IPR000032">
    <property type="entry name" value="HPr-like"/>
</dbReference>
<evidence type="ECO:0000259" key="4">
    <source>
        <dbReference type="PROSITE" id="PS51350"/>
    </source>
</evidence>
<dbReference type="InterPro" id="IPR050399">
    <property type="entry name" value="HPr"/>
</dbReference>
<dbReference type="Gene3D" id="3.30.1340.10">
    <property type="entry name" value="HPr-like"/>
    <property type="match status" value="1"/>
</dbReference>
<dbReference type="PANTHER" id="PTHR33705:SF2">
    <property type="entry name" value="PHOSPHOCARRIER PROTEIN NPR"/>
    <property type="match status" value="1"/>
</dbReference>
<reference evidence="5 6" key="1">
    <citation type="journal article" date="2018" name="ISME J.">
        <title>A methanotrophic archaeon couples anaerobic oxidation of methane to Fe(III) reduction.</title>
        <authorList>
            <person name="Cai C."/>
            <person name="Leu A.O."/>
            <person name="Xie G.J."/>
            <person name="Guo J."/>
            <person name="Feng Y."/>
            <person name="Zhao J.X."/>
            <person name="Tyson G.W."/>
            <person name="Yuan Z."/>
            <person name="Hu S."/>
        </authorList>
    </citation>
    <scope>NUCLEOTIDE SEQUENCE [LARGE SCALE GENOMIC DNA]</scope>
    <source>
        <strain evidence="5">FeB_12</strain>
    </source>
</reference>
<dbReference type="PRINTS" id="PR00107">
    <property type="entry name" value="PHOSPHOCPHPR"/>
</dbReference>
<gene>
    <name evidence="5" type="ORF">C3F09_08580</name>
</gene>
<dbReference type="PROSITE" id="PS00369">
    <property type="entry name" value="PTS_HPR_HIS"/>
    <property type="match status" value="1"/>
</dbReference>
<protein>
    <submittedName>
        <fullName evidence="5">HPr family phosphocarrier protein</fullName>
    </submittedName>
</protein>
<dbReference type="EMBL" id="PQAP01000134">
    <property type="protein sequence ID" value="PWB70842.1"/>
    <property type="molecule type" value="Genomic_DNA"/>
</dbReference>
<name>A0A855X4I3_9BACT</name>
<dbReference type="PROSITE" id="PS51350">
    <property type="entry name" value="PTS_HPR_DOM"/>
    <property type="match status" value="1"/>
</dbReference>
<accession>A0A855X4I3</accession>
<sequence>MIKKTAKIVNKLGLHARPSAMLVTAASKYNSEVFFTKNGLRVNGKSILGVMMLAAEMGSELLIEVDGPDEEQALREILQVIESRFGEGE</sequence>
<proteinExistence type="predicted"/>
<feature type="domain" description="HPr" evidence="4">
    <location>
        <begin position="1"/>
        <end position="88"/>
    </location>
</feature>
<dbReference type="PANTHER" id="PTHR33705">
    <property type="entry name" value="PHOSPHOCARRIER PROTEIN HPR"/>
    <property type="match status" value="1"/>
</dbReference>
<dbReference type="AlphaFoldDB" id="A0A855X4I3"/>
<dbReference type="InterPro" id="IPR035895">
    <property type="entry name" value="HPr-like_sf"/>
</dbReference>
<evidence type="ECO:0000313" key="6">
    <source>
        <dbReference type="Proteomes" id="UP000250918"/>
    </source>
</evidence>
<evidence type="ECO:0000256" key="1">
    <source>
        <dbReference type="ARBA" id="ARBA00004496"/>
    </source>
</evidence>
<dbReference type="Proteomes" id="UP000250918">
    <property type="component" value="Unassembled WGS sequence"/>
</dbReference>
<dbReference type="SUPFAM" id="SSF55594">
    <property type="entry name" value="HPr-like"/>
    <property type="match status" value="1"/>
</dbReference>
<dbReference type="GO" id="GO:0009401">
    <property type="term" value="P:phosphoenolpyruvate-dependent sugar phosphotransferase system"/>
    <property type="evidence" value="ECO:0007669"/>
    <property type="project" value="UniProtKB-KW"/>
</dbReference>
<evidence type="ECO:0000313" key="5">
    <source>
        <dbReference type="EMBL" id="PWB70842.1"/>
    </source>
</evidence>
<keyword evidence="2" id="KW-0963">Cytoplasm</keyword>
<keyword evidence="3" id="KW-0598">Phosphotransferase system</keyword>
<dbReference type="CDD" id="cd00367">
    <property type="entry name" value="PTS-HPr_like"/>
    <property type="match status" value="1"/>
</dbReference>
<comment type="caution">
    <text evidence="5">The sequence shown here is derived from an EMBL/GenBank/DDBJ whole genome shotgun (WGS) entry which is preliminary data.</text>
</comment>
<comment type="subcellular location">
    <subcellularLocation>
        <location evidence="1">Cytoplasm</location>
    </subcellularLocation>
</comment>
<evidence type="ECO:0000256" key="3">
    <source>
        <dbReference type="ARBA" id="ARBA00022683"/>
    </source>
</evidence>
<organism evidence="5 6">
    <name type="scientific">candidate division GN15 bacterium</name>
    <dbReference type="NCBI Taxonomy" id="2072418"/>
    <lineage>
        <taxon>Bacteria</taxon>
        <taxon>candidate division GN15</taxon>
    </lineage>
</organism>